<keyword evidence="4" id="KW-0648">Protein biosynthesis</keyword>
<dbReference type="InterPro" id="IPR023584">
    <property type="entry name" value="Ribosome_recyc_fac_dom"/>
</dbReference>
<comment type="caution">
    <text evidence="8">The sequence shown here is derived from an EMBL/GenBank/DDBJ whole genome shotgun (WGS) entry which is preliminary data.</text>
</comment>
<dbReference type="PANTHER" id="PTHR20982">
    <property type="entry name" value="RIBOSOME RECYCLING FACTOR"/>
    <property type="match status" value="1"/>
</dbReference>
<gene>
    <name evidence="8" type="primary">g8087</name>
    <name evidence="8" type="ORF">VP750_LOCUS6947</name>
</gene>
<feature type="region of interest" description="Disordered" evidence="6">
    <location>
        <begin position="28"/>
        <end position="66"/>
    </location>
</feature>
<dbReference type="PANTHER" id="PTHR20982:SF3">
    <property type="entry name" value="MITOCHONDRIAL RIBOSOME RECYCLING FACTOR PSEUDO 1"/>
    <property type="match status" value="1"/>
</dbReference>
<feature type="domain" description="Ribosome recycling factor" evidence="7">
    <location>
        <begin position="87"/>
        <end position="243"/>
    </location>
</feature>
<dbReference type="Gene3D" id="1.10.132.20">
    <property type="entry name" value="Ribosome-recycling factor"/>
    <property type="match status" value="1"/>
</dbReference>
<evidence type="ECO:0000256" key="1">
    <source>
        <dbReference type="ARBA" id="ARBA00002952"/>
    </source>
</evidence>
<evidence type="ECO:0000259" key="7">
    <source>
        <dbReference type="Pfam" id="PF01765"/>
    </source>
</evidence>
<dbReference type="Gene3D" id="3.30.1360.40">
    <property type="match status" value="1"/>
</dbReference>
<proteinExistence type="inferred from homology"/>
<accession>A0ABP1FZL8</accession>
<evidence type="ECO:0000256" key="3">
    <source>
        <dbReference type="ARBA" id="ARBA00014063"/>
    </source>
</evidence>
<protein>
    <recommendedName>
        <fullName evidence="3">Ribosome-recycling factor, chloroplastic</fullName>
    </recommendedName>
    <alternativeName>
        <fullName evidence="5">Ribosome-releasing factor, chloroplastic</fullName>
    </alternativeName>
</protein>
<evidence type="ECO:0000256" key="5">
    <source>
        <dbReference type="ARBA" id="ARBA00032397"/>
    </source>
</evidence>
<reference evidence="8 9" key="1">
    <citation type="submission" date="2024-06" db="EMBL/GenBank/DDBJ databases">
        <authorList>
            <person name="Kraege A."/>
            <person name="Thomma B."/>
        </authorList>
    </citation>
    <scope>NUCLEOTIDE SEQUENCE [LARGE SCALE GENOMIC DNA]</scope>
</reference>
<evidence type="ECO:0000313" key="8">
    <source>
        <dbReference type="EMBL" id="CAL5225288.1"/>
    </source>
</evidence>
<keyword evidence="9" id="KW-1185">Reference proteome</keyword>
<comment type="similarity">
    <text evidence="2">Belongs to the RRF family.</text>
</comment>
<evidence type="ECO:0000256" key="6">
    <source>
        <dbReference type="SAM" id="MobiDB-lite"/>
    </source>
</evidence>
<evidence type="ECO:0000313" key="9">
    <source>
        <dbReference type="Proteomes" id="UP001497392"/>
    </source>
</evidence>
<dbReference type="InterPro" id="IPR002661">
    <property type="entry name" value="Ribosome_recyc_fac"/>
</dbReference>
<dbReference type="InterPro" id="IPR036191">
    <property type="entry name" value="RRF_sf"/>
</dbReference>
<organism evidence="8 9">
    <name type="scientific">Coccomyxa viridis</name>
    <dbReference type="NCBI Taxonomy" id="1274662"/>
    <lineage>
        <taxon>Eukaryota</taxon>
        <taxon>Viridiplantae</taxon>
        <taxon>Chlorophyta</taxon>
        <taxon>core chlorophytes</taxon>
        <taxon>Trebouxiophyceae</taxon>
        <taxon>Trebouxiophyceae incertae sedis</taxon>
        <taxon>Coccomyxaceae</taxon>
        <taxon>Coccomyxa</taxon>
    </lineage>
</organism>
<dbReference type="SUPFAM" id="SSF55194">
    <property type="entry name" value="Ribosome recycling factor, RRF"/>
    <property type="match status" value="1"/>
</dbReference>
<name>A0ABP1FZL8_9CHLO</name>
<dbReference type="EMBL" id="CAXHTA020000012">
    <property type="protein sequence ID" value="CAL5225288.1"/>
    <property type="molecule type" value="Genomic_DNA"/>
</dbReference>
<comment type="function">
    <text evidence="1">Responsible for the release of ribosomes from messenger RNA at the termination of chloroplastic protein biosynthesis.</text>
</comment>
<sequence length="246" mass="26945">MRRSVCLLLGRFYIRAHPDQLRAFTSVSAKSQGGQSPPTPYLQQAGFAKKGKQGGRGPVAESLDAPADGVDLTATKQSMDKAISHLQEILTGVRVGRASAGLLDALKVDLYGERLSMKAVGSVSVRDTHMLSVSPFDPQALPLIEKAIRDSPMKLNPRMEGQEILVPVPRPDADTVKAMGKLIKQEGEGTRMAIRAARRTALEQVKRMPSKDAQRQEEKKVQKLTDGFIKDVDSMCEQKEAELQRV</sequence>
<evidence type="ECO:0000256" key="4">
    <source>
        <dbReference type="ARBA" id="ARBA00022917"/>
    </source>
</evidence>
<dbReference type="Proteomes" id="UP001497392">
    <property type="component" value="Unassembled WGS sequence"/>
</dbReference>
<evidence type="ECO:0000256" key="2">
    <source>
        <dbReference type="ARBA" id="ARBA00005912"/>
    </source>
</evidence>
<dbReference type="Pfam" id="PF01765">
    <property type="entry name" value="RRF"/>
    <property type="match status" value="1"/>
</dbReference>